<evidence type="ECO:0000256" key="1">
    <source>
        <dbReference type="SAM" id="Coils"/>
    </source>
</evidence>
<dbReference type="AlphaFoldDB" id="A0A6A6KU36"/>
<keyword evidence="1" id="KW-0175">Coiled coil</keyword>
<keyword evidence="3" id="KW-1185">Reference proteome</keyword>
<comment type="caution">
    <text evidence="2">The sequence shown here is derived from an EMBL/GenBank/DDBJ whole genome shotgun (WGS) entry which is preliminary data.</text>
</comment>
<sequence>MATPGYCLAEAYVQRKLHKEALKKLEEERAKAEGFDFEVKQSSGCFPSMLKKVHPGPARSVLEKGQCAGMATGAGFVGCTLVEAYTMRKLYKEKMKKEAAEKGVFAADAKEISNNSSSSSGYFFQRVFIKGHSAKFSSLDSQQKQALQEREKWEYQS</sequence>
<reference evidence="2 3" key="1">
    <citation type="journal article" date="2020" name="Mol. Plant">
        <title>The Chromosome-Based Rubber Tree Genome Provides New Insights into Spurge Genome Evolution and Rubber Biosynthesis.</title>
        <authorList>
            <person name="Liu J."/>
            <person name="Shi C."/>
            <person name="Shi C.C."/>
            <person name="Li W."/>
            <person name="Zhang Q.J."/>
            <person name="Zhang Y."/>
            <person name="Li K."/>
            <person name="Lu H.F."/>
            <person name="Shi C."/>
            <person name="Zhu S.T."/>
            <person name="Xiao Z.Y."/>
            <person name="Nan H."/>
            <person name="Yue Y."/>
            <person name="Zhu X.G."/>
            <person name="Wu Y."/>
            <person name="Hong X.N."/>
            <person name="Fan G.Y."/>
            <person name="Tong Y."/>
            <person name="Zhang D."/>
            <person name="Mao C.L."/>
            <person name="Liu Y.L."/>
            <person name="Hao S.J."/>
            <person name="Liu W.Q."/>
            <person name="Lv M.Q."/>
            <person name="Zhang H.B."/>
            <person name="Liu Y."/>
            <person name="Hu-Tang G.R."/>
            <person name="Wang J.P."/>
            <person name="Wang J.H."/>
            <person name="Sun Y.H."/>
            <person name="Ni S.B."/>
            <person name="Chen W.B."/>
            <person name="Zhang X.C."/>
            <person name="Jiao Y.N."/>
            <person name="Eichler E.E."/>
            <person name="Li G.H."/>
            <person name="Liu X."/>
            <person name="Gao L.Z."/>
        </authorList>
    </citation>
    <scope>NUCLEOTIDE SEQUENCE [LARGE SCALE GENOMIC DNA]</scope>
    <source>
        <strain evidence="3">cv. GT1</strain>
        <tissue evidence="2">Leaf</tissue>
    </source>
</reference>
<evidence type="ECO:0000313" key="3">
    <source>
        <dbReference type="Proteomes" id="UP000467840"/>
    </source>
</evidence>
<name>A0A6A6KU36_HEVBR</name>
<dbReference type="EMBL" id="JAAGAX010000015">
    <property type="protein sequence ID" value="KAF2291468.1"/>
    <property type="molecule type" value="Genomic_DNA"/>
</dbReference>
<protein>
    <submittedName>
        <fullName evidence="2">Uncharacterized protein</fullName>
    </submittedName>
</protein>
<organism evidence="2 3">
    <name type="scientific">Hevea brasiliensis</name>
    <name type="common">Para rubber tree</name>
    <name type="synonym">Siphonia brasiliensis</name>
    <dbReference type="NCBI Taxonomy" id="3981"/>
    <lineage>
        <taxon>Eukaryota</taxon>
        <taxon>Viridiplantae</taxon>
        <taxon>Streptophyta</taxon>
        <taxon>Embryophyta</taxon>
        <taxon>Tracheophyta</taxon>
        <taxon>Spermatophyta</taxon>
        <taxon>Magnoliopsida</taxon>
        <taxon>eudicotyledons</taxon>
        <taxon>Gunneridae</taxon>
        <taxon>Pentapetalae</taxon>
        <taxon>rosids</taxon>
        <taxon>fabids</taxon>
        <taxon>Malpighiales</taxon>
        <taxon>Euphorbiaceae</taxon>
        <taxon>Crotonoideae</taxon>
        <taxon>Micrandreae</taxon>
        <taxon>Hevea</taxon>
    </lineage>
</organism>
<dbReference type="Proteomes" id="UP000467840">
    <property type="component" value="Chromosome 2"/>
</dbReference>
<dbReference type="PANTHER" id="PTHR34950:SF8">
    <property type="entry name" value="TPX2 C-TERMINAL DOMAIN-CONTAINING PROTEIN"/>
    <property type="match status" value="1"/>
</dbReference>
<gene>
    <name evidence="2" type="ORF">GH714_024520</name>
</gene>
<feature type="coiled-coil region" evidence="1">
    <location>
        <begin position="8"/>
        <end position="35"/>
    </location>
</feature>
<proteinExistence type="predicted"/>
<dbReference type="PANTHER" id="PTHR34950">
    <property type="entry name" value="OS04G0457400 PROTEIN"/>
    <property type="match status" value="1"/>
</dbReference>
<accession>A0A6A6KU36</accession>
<evidence type="ECO:0000313" key="2">
    <source>
        <dbReference type="EMBL" id="KAF2291468.1"/>
    </source>
</evidence>